<dbReference type="EMBL" id="LR797252">
    <property type="protein sequence ID" value="CAB4196876.1"/>
    <property type="molecule type" value="Genomic_DNA"/>
</dbReference>
<reference evidence="1" key="1">
    <citation type="submission" date="2020-05" db="EMBL/GenBank/DDBJ databases">
        <authorList>
            <person name="Chiriac C."/>
            <person name="Salcher M."/>
            <person name="Ghai R."/>
            <person name="Kavagutti S V."/>
        </authorList>
    </citation>
    <scope>NUCLEOTIDE SEQUENCE</scope>
</reference>
<organism evidence="1">
    <name type="scientific">uncultured Caudovirales phage</name>
    <dbReference type="NCBI Taxonomy" id="2100421"/>
    <lineage>
        <taxon>Viruses</taxon>
        <taxon>Duplodnaviria</taxon>
        <taxon>Heunggongvirae</taxon>
        <taxon>Uroviricota</taxon>
        <taxon>Caudoviricetes</taxon>
        <taxon>Peduoviridae</taxon>
        <taxon>Maltschvirus</taxon>
        <taxon>Maltschvirus maltsch</taxon>
    </lineage>
</organism>
<accession>A0A6J5RRI6</accession>
<protein>
    <submittedName>
        <fullName evidence="1">Uncharacterized protein</fullName>
    </submittedName>
</protein>
<sequence>MMKSIGKLVYSPRSHIGSNERWLVLMCDDEISKYYRTLYSYDHKILNAGYSTKLARPVWGTHISIIRNEKIPNHNLWGLNSNKLIEFEYDGGVIDNGEYYWLKVYCNELSNLREKYGLSKYPKFGFHLTVGRTTQ</sequence>
<name>A0A6J5RRI6_9CAUD</name>
<evidence type="ECO:0000313" key="1">
    <source>
        <dbReference type="EMBL" id="CAB4196876.1"/>
    </source>
</evidence>
<gene>
    <name evidence="1" type="ORF">UFOVP1290_396</name>
</gene>
<proteinExistence type="predicted"/>